<accession>A0A1X7FNU5</accession>
<dbReference type="AlphaFoldDB" id="A0A1X7FNU5"/>
<dbReference type="SUPFAM" id="SSF54427">
    <property type="entry name" value="NTF2-like"/>
    <property type="match status" value="1"/>
</dbReference>
<evidence type="ECO:0000313" key="1">
    <source>
        <dbReference type="EMBL" id="SMF55448.1"/>
    </source>
</evidence>
<dbReference type="PANTHER" id="PTHR38436:SF1">
    <property type="entry name" value="ESTER CYCLASE"/>
    <property type="match status" value="1"/>
</dbReference>
<protein>
    <submittedName>
        <fullName evidence="1">Predicted ester cyclase</fullName>
    </submittedName>
</protein>
<evidence type="ECO:0000313" key="2">
    <source>
        <dbReference type="Proteomes" id="UP000192911"/>
    </source>
</evidence>
<reference evidence="2" key="1">
    <citation type="submission" date="2017-04" db="EMBL/GenBank/DDBJ databases">
        <authorList>
            <person name="Varghese N."/>
            <person name="Submissions S."/>
        </authorList>
    </citation>
    <scope>NUCLEOTIDE SEQUENCE [LARGE SCALE GENOMIC DNA]</scope>
    <source>
        <strain evidence="2">Ballard 720</strain>
    </source>
</reference>
<dbReference type="GO" id="GO:0030638">
    <property type="term" value="P:polyketide metabolic process"/>
    <property type="evidence" value="ECO:0007669"/>
    <property type="project" value="InterPro"/>
</dbReference>
<dbReference type="EMBL" id="FXAH01000010">
    <property type="protein sequence ID" value="SMF55448.1"/>
    <property type="molecule type" value="Genomic_DNA"/>
</dbReference>
<dbReference type="GeneID" id="95553372"/>
<dbReference type="RefSeq" id="WP_085228792.1">
    <property type="nucleotide sequence ID" value="NZ_BSQD01000007.1"/>
</dbReference>
<organism evidence="1 2">
    <name type="scientific">Trinickia caryophylli</name>
    <name type="common">Paraburkholderia caryophylli</name>
    <dbReference type="NCBI Taxonomy" id="28094"/>
    <lineage>
        <taxon>Bacteria</taxon>
        <taxon>Pseudomonadati</taxon>
        <taxon>Pseudomonadota</taxon>
        <taxon>Betaproteobacteria</taxon>
        <taxon>Burkholderiales</taxon>
        <taxon>Burkholderiaceae</taxon>
        <taxon>Trinickia</taxon>
    </lineage>
</organism>
<proteinExistence type="predicted"/>
<gene>
    <name evidence="1" type="ORF">SAMN06295900_11055</name>
</gene>
<keyword evidence="2" id="KW-1185">Reference proteome</keyword>
<dbReference type="InterPro" id="IPR009959">
    <property type="entry name" value="Cyclase_SnoaL-like"/>
</dbReference>
<name>A0A1X7FNU5_TRICW</name>
<dbReference type="Gene3D" id="3.10.450.50">
    <property type="match status" value="1"/>
</dbReference>
<dbReference type="Pfam" id="PF07366">
    <property type="entry name" value="SnoaL"/>
    <property type="match status" value="1"/>
</dbReference>
<dbReference type="STRING" id="28094.SAMN06295900_11055"/>
<sequence length="146" mass="16695">MSRSIGLRPHQTDEKGAIVIELDLRTIYRYYIDCLNRRDWASLGQFVDTDVRRNGLLIGLSGYREMLEQDVREIPDLRFDIELLAIDAPLVASRLRFDCSPRGTFLGLNIGGKRIVFTENVFYAFRGAKIAEVWSVIDKSAIEAQL</sequence>
<dbReference type="Proteomes" id="UP000192911">
    <property type="component" value="Unassembled WGS sequence"/>
</dbReference>
<dbReference type="PANTHER" id="PTHR38436">
    <property type="entry name" value="POLYKETIDE CYCLASE SNOAL-LIKE DOMAIN"/>
    <property type="match status" value="1"/>
</dbReference>
<dbReference type="InterPro" id="IPR032710">
    <property type="entry name" value="NTF2-like_dom_sf"/>
</dbReference>